<dbReference type="EMBL" id="CP074371">
    <property type="protein sequence ID" value="QVI20333.1"/>
    <property type="molecule type" value="Genomic_DNA"/>
</dbReference>
<dbReference type="RefSeq" id="WP_213556443.1">
    <property type="nucleotide sequence ID" value="NZ_JBFAJM010000011.1"/>
</dbReference>
<protein>
    <submittedName>
        <fullName evidence="1">Uncharacterized protein</fullName>
    </submittedName>
</protein>
<proteinExistence type="predicted"/>
<reference evidence="1 2" key="1">
    <citation type="submission" date="2021-04" db="EMBL/GenBank/DDBJ databases">
        <title>Nocardia tengchongensis.</title>
        <authorList>
            <person name="Zhuang k."/>
            <person name="Ran Y."/>
            <person name="Li W."/>
        </authorList>
    </citation>
    <scope>NUCLEOTIDE SEQUENCE [LARGE SCALE GENOMIC DNA]</scope>
    <source>
        <strain evidence="1 2">CFH S0057</strain>
    </source>
</reference>
<name>A0ABX8CMZ5_9NOCA</name>
<gene>
    <name evidence="1" type="ORF">KHQ06_29730</name>
</gene>
<organism evidence="1 2">
    <name type="scientific">Nocardia tengchongensis</name>
    <dbReference type="NCBI Taxonomy" id="2055889"/>
    <lineage>
        <taxon>Bacteria</taxon>
        <taxon>Bacillati</taxon>
        <taxon>Actinomycetota</taxon>
        <taxon>Actinomycetes</taxon>
        <taxon>Mycobacteriales</taxon>
        <taxon>Nocardiaceae</taxon>
        <taxon>Nocardia</taxon>
    </lineage>
</organism>
<dbReference type="Proteomes" id="UP000683310">
    <property type="component" value="Chromosome"/>
</dbReference>
<evidence type="ECO:0000313" key="1">
    <source>
        <dbReference type="EMBL" id="QVI20333.1"/>
    </source>
</evidence>
<dbReference type="GeneID" id="300993581"/>
<accession>A0ABX8CMZ5</accession>
<keyword evidence="2" id="KW-1185">Reference proteome</keyword>
<sequence>MPADLPVERPVITIAVRFEIHTTWSALATGLGVMLCIDVDSYKQD</sequence>
<evidence type="ECO:0000313" key="2">
    <source>
        <dbReference type="Proteomes" id="UP000683310"/>
    </source>
</evidence>